<evidence type="ECO:0000313" key="1">
    <source>
        <dbReference type="EMBL" id="KAI3811163.1"/>
    </source>
</evidence>
<comment type="caution">
    <text evidence="1">The sequence shown here is derived from an EMBL/GenBank/DDBJ whole genome shotgun (WGS) entry which is preliminary data.</text>
</comment>
<reference evidence="1 2" key="2">
    <citation type="journal article" date="2022" name="Mol. Ecol. Resour.">
        <title>The genomes of chicory, endive, great burdock and yacon provide insights into Asteraceae paleo-polyploidization history and plant inulin production.</title>
        <authorList>
            <person name="Fan W."/>
            <person name="Wang S."/>
            <person name="Wang H."/>
            <person name="Wang A."/>
            <person name="Jiang F."/>
            <person name="Liu H."/>
            <person name="Zhao H."/>
            <person name="Xu D."/>
            <person name="Zhang Y."/>
        </authorList>
    </citation>
    <scope>NUCLEOTIDE SEQUENCE [LARGE SCALE GENOMIC DNA]</scope>
    <source>
        <strain evidence="2">cv. Yunnan</strain>
        <tissue evidence="1">Leaves</tissue>
    </source>
</reference>
<gene>
    <name evidence="1" type="ORF">L1987_20880</name>
</gene>
<organism evidence="1 2">
    <name type="scientific">Smallanthus sonchifolius</name>
    <dbReference type="NCBI Taxonomy" id="185202"/>
    <lineage>
        <taxon>Eukaryota</taxon>
        <taxon>Viridiplantae</taxon>
        <taxon>Streptophyta</taxon>
        <taxon>Embryophyta</taxon>
        <taxon>Tracheophyta</taxon>
        <taxon>Spermatophyta</taxon>
        <taxon>Magnoliopsida</taxon>
        <taxon>eudicotyledons</taxon>
        <taxon>Gunneridae</taxon>
        <taxon>Pentapetalae</taxon>
        <taxon>asterids</taxon>
        <taxon>campanulids</taxon>
        <taxon>Asterales</taxon>
        <taxon>Asteraceae</taxon>
        <taxon>Asteroideae</taxon>
        <taxon>Heliantheae alliance</taxon>
        <taxon>Millerieae</taxon>
        <taxon>Smallanthus</taxon>
    </lineage>
</organism>
<reference evidence="2" key="1">
    <citation type="journal article" date="2022" name="Mol. Ecol. Resour.">
        <title>The genomes of chicory, endive, great burdock and yacon provide insights into Asteraceae palaeo-polyploidization history and plant inulin production.</title>
        <authorList>
            <person name="Fan W."/>
            <person name="Wang S."/>
            <person name="Wang H."/>
            <person name="Wang A."/>
            <person name="Jiang F."/>
            <person name="Liu H."/>
            <person name="Zhao H."/>
            <person name="Xu D."/>
            <person name="Zhang Y."/>
        </authorList>
    </citation>
    <scope>NUCLEOTIDE SEQUENCE [LARGE SCALE GENOMIC DNA]</scope>
    <source>
        <strain evidence="2">cv. Yunnan</strain>
    </source>
</reference>
<proteinExistence type="predicted"/>
<protein>
    <submittedName>
        <fullName evidence="1">Uncharacterized protein</fullName>
    </submittedName>
</protein>
<name>A0ACB9ISG4_9ASTR</name>
<accession>A0ACB9ISG4</accession>
<sequence length="82" mass="9537">MTKVGPSSPLKTLGFVLTIWRSELEFMLFDQLCGLLKVCLLSVLFFALSSVSWLGFEWKKHSSLHRVQSMFSRQKLRIKILF</sequence>
<keyword evidence="2" id="KW-1185">Reference proteome</keyword>
<evidence type="ECO:0000313" key="2">
    <source>
        <dbReference type="Proteomes" id="UP001056120"/>
    </source>
</evidence>
<dbReference type="EMBL" id="CM042024">
    <property type="protein sequence ID" value="KAI3811163.1"/>
    <property type="molecule type" value="Genomic_DNA"/>
</dbReference>
<dbReference type="Proteomes" id="UP001056120">
    <property type="component" value="Linkage Group LG07"/>
</dbReference>